<dbReference type="Pfam" id="PF07885">
    <property type="entry name" value="Ion_trans_2"/>
    <property type="match status" value="1"/>
</dbReference>
<feature type="transmembrane region" description="Helical" evidence="3">
    <location>
        <begin position="415"/>
        <end position="434"/>
    </location>
</feature>
<dbReference type="InterPro" id="IPR018490">
    <property type="entry name" value="cNMP-bd_dom_sf"/>
</dbReference>
<feature type="compositionally biased region" description="Basic and acidic residues" evidence="2">
    <location>
        <begin position="872"/>
        <end position="882"/>
    </location>
</feature>
<feature type="transmembrane region" description="Helical" evidence="3">
    <location>
        <begin position="270"/>
        <end position="292"/>
    </location>
</feature>
<reference evidence="6" key="1">
    <citation type="journal article" date="2006" name="PLoS Biol.">
        <title>Macronuclear genome sequence of the ciliate Tetrahymena thermophila, a model eukaryote.</title>
        <authorList>
            <person name="Eisen J.A."/>
            <person name="Coyne R.S."/>
            <person name="Wu M."/>
            <person name="Wu D."/>
            <person name="Thiagarajan M."/>
            <person name="Wortman J.R."/>
            <person name="Badger J.H."/>
            <person name="Ren Q."/>
            <person name="Amedeo P."/>
            <person name="Jones K.M."/>
            <person name="Tallon L.J."/>
            <person name="Delcher A.L."/>
            <person name="Salzberg S.L."/>
            <person name="Silva J.C."/>
            <person name="Haas B.J."/>
            <person name="Majoros W.H."/>
            <person name="Farzad M."/>
            <person name="Carlton J.M."/>
            <person name="Smith R.K. Jr."/>
            <person name="Garg J."/>
            <person name="Pearlman R.E."/>
            <person name="Karrer K.M."/>
            <person name="Sun L."/>
            <person name="Manning G."/>
            <person name="Elde N.C."/>
            <person name="Turkewitz A.P."/>
            <person name="Asai D.J."/>
            <person name="Wilkes D.E."/>
            <person name="Wang Y."/>
            <person name="Cai H."/>
            <person name="Collins K."/>
            <person name="Stewart B.A."/>
            <person name="Lee S.R."/>
            <person name="Wilamowska K."/>
            <person name="Weinberg Z."/>
            <person name="Ruzzo W.L."/>
            <person name="Wloga D."/>
            <person name="Gaertig J."/>
            <person name="Frankel J."/>
            <person name="Tsao C.-C."/>
            <person name="Gorovsky M.A."/>
            <person name="Keeling P.J."/>
            <person name="Waller R.F."/>
            <person name="Patron N.J."/>
            <person name="Cherry J.M."/>
            <person name="Stover N.A."/>
            <person name="Krieger C.J."/>
            <person name="del Toro C."/>
            <person name="Ryder H.F."/>
            <person name="Williamson S.C."/>
            <person name="Barbeau R.A."/>
            <person name="Hamilton E.P."/>
            <person name="Orias E."/>
        </authorList>
    </citation>
    <scope>NUCLEOTIDE SEQUENCE [LARGE SCALE GENOMIC DNA]</scope>
    <source>
        <strain evidence="6">SB210</strain>
    </source>
</reference>
<feature type="region of interest" description="Disordered" evidence="2">
    <location>
        <begin position="1003"/>
        <end position="1045"/>
    </location>
</feature>
<dbReference type="SUPFAM" id="SSF81324">
    <property type="entry name" value="Voltage-gated potassium channels"/>
    <property type="match status" value="1"/>
</dbReference>
<dbReference type="CDD" id="cd00038">
    <property type="entry name" value="CAP_ED"/>
    <property type="match status" value="1"/>
</dbReference>
<dbReference type="Proteomes" id="UP000009168">
    <property type="component" value="Unassembled WGS sequence"/>
</dbReference>
<feature type="coiled-coil region" evidence="1">
    <location>
        <begin position="1062"/>
        <end position="1089"/>
    </location>
</feature>
<dbReference type="PANTHER" id="PTHR45689:SF5">
    <property type="entry name" value="I[[H]] CHANNEL, ISOFORM E"/>
    <property type="match status" value="1"/>
</dbReference>
<evidence type="ECO:0000256" key="3">
    <source>
        <dbReference type="SAM" id="Phobius"/>
    </source>
</evidence>
<proteinExistence type="predicted"/>
<dbReference type="AlphaFoldDB" id="I7MJ00"/>
<dbReference type="RefSeq" id="XP_001025130.3">
    <property type="nucleotide sequence ID" value="XM_001025130.3"/>
</dbReference>
<keyword evidence="6" id="KW-1185">Reference proteome</keyword>
<dbReference type="InterPro" id="IPR013099">
    <property type="entry name" value="K_chnl_dom"/>
</dbReference>
<feature type="transmembrane region" description="Helical" evidence="3">
    <location>
        <begin position="374"/>
        <end position="395"/>
    </location>
</feature>
<dbReference type="GO" id="GO:0035725">
    <property type="term" value="P:sodium ion transmembrane transport"/>
    <property type="evidence" value="ECO:0007669"/>
    <property type="project" value="TreeGrafter"/>
</dbReference>
<sequence>MQLTSLKLNKNMSSSNILNTPSYIENISIINNPFKKTQQMFDNSQITDNQKTVANINDNSDKIKKIDSHVKRRITSNKNTLATLKGTKQGFAVDQIIELKQVDEENEQNIQANSQKKEGNKFKDLLMMLKAKNYFKQWRKFMPSRMMKVLNSWHYNLLSDKTIEFQNEKKDFWSIDNYKGGNHLEMVSQRIGNNEEGFYQSELKLMNQYDAQKNKNMIITFLKSIPLFSISGKFRLIWDILQMIVIMAFNGFLPLYITFNIAFYDIIHPFFAYLMYFLLLFDILVNMNTTYYEQGKQIVDRRIIILKYLQTSFLLDLIPILPITIDLFIVQFDYTILRFIFLVFLIKLNRMYSIIGKIQDQFHLVSSISSYMQLFKLLIVHLLVSHYFACLWLLIGRAQSDQNWLVKRGIENQDWPTQYINSYYFITLTMITVGYGDITPMTNIEIGTCIVIMTTACGVFAYSVNEIGTLIQDLRKNQQEIKKNLQTISRYMHNKNISNELRYEIREYLLYYWTEESNKDGEKENLIINQLSDSLKETLIIEANHLVLSDSPVFRDNFSPEILKRTVPLIKEFRCTPEEIIYFEGETDEGCIYFIEKGSVEIYIDISTGAKEQFKPLKQLKKGDNFGAIGFFTGLHRTQSVRSLEFTTLLMIKRDEFLQILQEFPQDYERFCYLRDKIMIVKDYQKLGLRCYSCRSFNHQLNDCPYLHYVANRHKVIRDANFGFNERNKDFQRINKIKYRRTLSIQQDIDQQARIYYEENDQIIEELYDHLETFEQTQNENPSYFKFESIGGGGGGVSSINQRDSYLNQMSTGLKQEQEEDVRTSSMKVVRKGKQRNTLLPQQPVFRQRLSQDEGMLVNITSSFAPPSHQPDVIKRSSERKGTIQITQNRQINKKLSRIPSSDSKHIEKNIEKQGTEKQLTHFATNLLMEEKLFIIVEIDQIKNFAYYFPHNNVDKVLSYKNKNIQKNINFLRNKKRSKRSTIKSSNKVETSSLNSLYNKYEQQKDGEELGKQQSNYSKYHSRGSVFSRRQSNKHNSNFTQRSSRNTFKLNNVSNYLQNGQNEQNQHDVDELQNQIVSLKENEENLNSQTKISFRSDIDVTMSYPLPNDIISQKNNIFSQFVSEKWGQDSFGQGHKINFLNPSKPYFEEQQGNQISPTV</sequence>
<dbReference type="SUPFAM" id="SSF51206">
    <property type="entry name" value="cAMP-binding domain-like"/>
    <property type="match status" value="1"/>
</dbReference>
<dbReference type="InParanoid" id="I7MJ00"/>
<dbReference type="EMBL" id="GG662441">
    <property type="protein sequence ID" value="EAS04885.3"/>
    <property type="molecule type" value="Genomic_DNA"/>
</dbReference>
<protein>
    <submittedName>
        <fullName evidence="5">Cation channel family protein</fullName>
    </submittedName>
</protein>
<dbReference type="GeneID" id="7833672"/>
<dbReference type="InterPro" id="IPR014710">
    <property type="entry name" value="RmlC-like_jellyroll"/>
</dbReference>
<dbReference type="KEGG" id="tet:TTHERM_00469340"/>
<dbReference type="Pfam" id="PF00027">
    <property type="entry name" value="cNMP_binding"/>
    <property type="match status" value="1"/>
</dbReference>
<keyword evidence="3" id="KW-1133">Transmembrane helix</keyword>
<feature type="transmembrane region" description="Helical" evidence="3">
    <location>
        <begin position="336"/>
        <end position="353"/>
    </location>
</feature>
<dbReference type="GO" id="GO:0005249">
    <property type="term" value="F:voltage-gated potassium channel activity"/>
    <property type="evidence" value="ECO:0007669"/>
    <property type="project" value="TreeGrafter"/>
</dbReference>
<dbReference type="PROSITE" id="PS50042">
    <property type="entry name" value="CNMP_BINDING_3"/>
    <property type="match status" value="1"/>
</dbReference>
<dbReference type="InterPro" id="IPR000595">
    <property type="entry name" value="cNMP-bd_dom"/>
</dbReference>
<organism evidence="5 6">
    <name type="scientific">Tetrahymena thermophila (strain SB210)</name>
    <dbReference type="NCBI Taxonomy" id="312017"/>
    <lineage>
        <taxon>Eukaryota</taxon>
        <taxon>Sar</taxon>
        <taxon>Alveolata</taxon>
        <taxon>Ciliophora</taxon>
        <taxon>Intramacronucleata</taxon>
        <taxon>Oligohymenophorea</taxon>
        <taxon>Hymenostomatida</taxon>
        <taxon>Tetrahymenina</taxon>
        <taxon>Tetrahymenidae</taxon>
        <taxon>Tetrahymena</taxon>
    </lineage>
</organism>
<feature type="transmembrane region" description="Helical" evidence="3">
    <location>
        <begin position="446"/>
        <end position="464"/>
    </location>
</feature>
<evidence type="ECO:0000313" key="5">
    <source>
        <dbReference type="EMBL" id="EAS04885.3"/>
    </source>
</evidence>
<dbReference type="Gene3D" id="1.10.287.70">
    <property type="match status" value="1"/>
</dbReference>
<dbReference type="Gene3D" id="2.60.120.10">
    <property type="entry name" value="Jelly Rolls"/>
    <property type="match status" value="1"/>
</dbReference>
<dbReference type="GO" id="GO:0098855">
    <property type="term" value="C:HCN channel complex"/>
    <property type="evidence" value="ECO:0007669"/>
    <property type="project" value="TreeGrafter"/>
</dbReference>
<feature type="domain" description="Cyclic nucleotide-binding" evidence="4">
    <location>
        <begin position="592"/>
        <end position="661"/>
    </location>
</feature>
<keyword evidence="3" id="KW-0812">Transmembrane</keyword>
<keyword evidence="3" id="KW-0472">Membrane</keyword>
<feature type="transmembrane region" description="Helical" evidence="3">
    <location>
        <begin position="240"/>
        <end position="264"/>
    </location>
</feature>
<feature type="transmembrane region" description="Helical" evidence="3">
    <location>
        <begin position="313"/>
        <end position="330"/>
    </location>
</feature>
<keyword evidence="1" id="KW-0175">Coiled coil</keyword>
<dbReference type="PANTHER" id="PTHR45689">
    <property type="entry name" value="I[[H]] CHANNEL, ISOFORM E"/>
    <property type="match status" value="1"/>
</dbReference>
<feature type="region of interest" description="Disordered" evidence="2">
    <location>
        <begin position="862"/>
        <end position="883"/>
    </location>
</feature>
<gene>
    <name evidence="5" type="ORF">TTHERM_00469340</name>
</gene>
<evidence type="ECO:0000313" key="6">
    <source>
        <dbReference type="Proteomes" id="UP000009168"/>
    </source>
</evidence>
<evidence type="ECO:0000256" key="2">
    <source>
        <dbReference type="SAM" id="MobiDB-lite"/>
    </source>
</evidence>
<dbReference type="SMART" id="SM00100">
    <property type="entry name" value="cNMP"/>
    <property type="match status" value="1"/>
</dbReference>
<dbReference type="OrthoDB" id="421226at2759"/>
<dbReference type="Gene3D" id="1.10.287.630">
    <property type="entry name" value="Helix hairpin bin"/>
    <property type="match status" value="1"/>
</dbReference>
<evidence type="ECO:0000259" key="4">
    <source>
        <dbReference type="PROSITE" id="PS50042"/>
    </source>
</evidence>
<dbReference type="InterPro" id="IPR051413">
    <property type="entry name" value="K/Na_HCN_channel"/>
</dbReference>
<feature type="compositionally biased region" description="Polar residues" evidence="2">
    <location>
        <begin position="1028"/>
        <end position="1045"/>
    </location>
</feature>
<name>I7MJ00_TETTS</name>
<dbReference type="GO" id="GO:0003254">
    <property type="term" value="P:regulation of membrane depolarization"/>
    <property type="evidence" value="ECO:0007669"/>
    <property type="project" value="TreeGrafter"/>
</dbReference>
<accession>I7MJ00</accession>
<evidence type="ECO:0000256" key="1">
    <source>
        <dbReference type="SAM" id="Coils"/>
    </source>
</evidence>